<proteinExistence type="predicted"/>
<dbReference type="Proteomes" id="UP000051835">
    <property type="component" value="Unassembled WGS sequence"/>
</dbReference>
<dbReference type="EMBL" id="AZFC01000025">
    <property type="protein sequence ID" value="KRL47705.1"/>
    <property type="molecule type" value="Genomic_DNA"/>
</dbReference>
<organism evidence="1 2">
    <name type="scientific">Levilactobacillus spicheri DSM 15429</name>
    <dbReference type="NCBI Taxonomy" id="1423805"/>
    <lineage>
        <taxon>Bacteria</taxon>
        <taxon>Bacillati</taxon>
        <taxon>Bacillota</taxon>
        <taxon>Bacilli</taxon>
        <taxon>Lactobacillales</taxon>
        <taxon>Lactobacillaceae</taxon>
        <taxon>Levilactobacillus</taxon>
    </lineage>
</organism>
<sequence>MHGNTKQKRRRHLEMASNPLMVAGVHRLENQFGPAKNWPDEEVEKIHKVANRSADKFTSHTYSVDRVRDMIERGFLTQYVVDESGRDKQWVRDLVQFMMASPGFEYRATHDDLVQLRYVRDHISSKHYSQIARSMDRHVDWARHFMPAARRLKLD</sequence>
<evidence type="ECO:0000313" key="1">
    <source>
        <dbReference type="EMBL" id="KRL47705.1"/>
    </source>
</evidence>
<protein>
    <submittedName>
        <fullName evidence="1">Uncharacterized protein</fullName>
    </submittedName>
</protein>
<comment type="caution">
    <text evidence="1">The sequence shown here is derived from an EMBL/GenBank/DDBJ whole genome shotgun (WGS) entry which is preliminary data.</text>
</comment>
<gene>
    <name evidence="1" type="ORF">FD37_GL001864</name>
</gene>
<evidence type="ECO:0000313" key="2">
    <source>
        <dbReference type="Proteomes" id="UP000051835"/>
    </source>
</evidence>
<dbReference type="PATRIC" id="fig|1423805.4.peg.1914"/>
<dbReference type="AlphaFoldDB" id="A0A0R1QTS0"/>
<reference evidence="1 2" key="1">
    <citation type="journal article" date="2015" name="Genome Announc.">
        <title>Expanding the biotechnology potential of lactobacilli through comparative genomics of 213 strains and associated genera.</title>
        <authorList>
            <person name="Sun Z."/>
            <person name="Harris H.M."/>
            <person name="McCann A."/>
            <person name="Guo C."/>
            <person name="Argimon S."/>
            <person name="Zhang W."/>
            <person name="Yang X."/>
            <person name="Jeffery I.B."/>
            <person name="Cooney J.C."/>
            <person name="Kagawa T.F."/>
            <person name="Liu W."/>
            <person name="Song Y."/>
            <person name="Salvetti E."/>
            <person name="Wrobel A."/>
            <person name="Rasinkangas P."/>
            <person name="Parkhill J."/>
            <person name="Rea M.C."/>
            <person name="O'Sullivan O."/>
            <person name="Ritari J."/>
            <person name="Douillard F.P."/>
            <person name="Paul Ross R."/>
            <person name="Yang R."/>
            <person name="Briner A.E."/>
            <person name="Felis G.E."/>
            <person name="de Vos W.M."/>
            <person name="Barrangou R."/>
            <person name="Klaenhammer T.R."/>
            <person name="Caufield P.W."/>
            <person name="Cui Y."/>
            <person name="Zhang H."/>
            <person name="O'Toole P.W."/>
        </authorList>
    </citation>
    <scope>NUCLEOTIDE SEQUENCE [LARGE SCALE GENOMIC DNA]</scope>
    <source>
        <strain evidence="1 2">DSM 15429</strain>
    </source>
</reference>
<name>A0A0R1QTS0_9LACO</name>
<accession>A0A0R1QTS0</accession>